<keyword evidence="1" id="KW-0812">Transmembrane</keyword>
<dbReference type="Pfam" id="PF05569">
    <property type="entry name" value="Peptidase_M56"/>
    <property type="match status" value="1"/>
</dbReference>
<feature type="transmembrane region" description="Helical" evidence="1">
    <location>
        <begin position="230"/>
        <end position="248"/>
    </location>
</feature>
<dbReference type="Proteomes" id="UP000270291">
    <property type="component" value="Unassembled WGS sequence"/>
</dbReference>
<dbReference type="RefSeq" id="WP_125438239.1">
    <property type="nucleotide sequence ID" value="NZ_RWIU01000004.1"/>
</dbReference>
<dbReference type="PANTHER" id="PTHR34978">
    <property type="entry name" value="POSSIBLE SENSOR-TRANSDUCER PROTEIN BLAR"/>
    <property type="match status" value="1"/>
</dbReference>
<organism evidence="3 4">
    <name type="scientific">Hymenobacter perfusus</name>
    <dbReference type="NCBI Taxonomy" id="1236770"/>
    <lineage>
        <taxon>Bacteria</taxon>
        <taxon>Pseudomonadati</taxon>
        <taxon>Bacteroidota</taxon>
        <taxon>Cytophagia</taxon>
        <taxon>Cytophagales</taxon>
        <taxon>Hymenobacteraceae</taxon>
        <taxon>Hymenobacter</taxon>
    </lineage>
</organism>
<gene>
    <name evidence="3" type="ORF">EI293_12555</name>
</gene>
<evidence type="ECO:0000256" key="1">
    <source>
        <dbReference type="SAM" id="Phobius"/>
    </source>
</evidence>
<feature type="transmembrane region" description="Helical" evidence="1">
    <location>
        <begin position="90"/>
        <end position="111"/>
    </location>
</feature>
<dbReference type="PANTHER" id="PTHR34978:SF3">
    <property type="entry name" value="SLR0241 PROTEIN"/>
    <property type="match status" value="1"/>
</dbReference>
<evidence type="ECO:0000313" key="4">
    <source>
        <dbReference type="Proteomes" id="UP000270291"/>
    </source>
</evidence>
<keyword evidence="4" id="KW-1185">Reference proteome</keyword>
<dbReference type="InterPro" id="IPR052173">
    <property type="entry name" value="Beta-lactam_resp_regulator"/>
</dbReference>
<evidence type="ECO:0000259" key="2">
    <source>
        <dbReference type="Pfam" id="PF05569"/>
    </source>
</evidence>
<feature type="transmembrane region" description="Helical" evidence="1">
    <location>
        <begin position="37"/>
        <end position="57"/>
    </location>
</feature>
<dbReference type="InterPro" id="IPR008756">
    <property type="entry name" value="Peptidase_M56"/>
</dbReference>
<dbReference type="OrthoDB" id="1522859at2"/>
<feature type="transmembrane region" description="Helical" evidence="1">
    <location>
        <begin position="6"/>
        <end position="25"/>
    </location>
</feature>
<keyword evidence="1" id="KW-1133">Transmembrane helix</keyword>
<proteinExistence type="predicted"/>
<dbReference type="EMBL" id="RWIU01000004">
    <property type="protein sequence ID" value="RSK42626.1"/>
    <property type="molecule type" value="Genomic_DNA"/>
</dbReference>
<evidence type="ECO:0000313" key="3">
    <source>
        <dbReference type="EMBL" id="RSK42626.1"/>
    </source>
</evidence>
<comment type="caution">
    <text evidence="3">The sequence shown here is derived from an EMBL/GenBank/DDBJ whole genome shotgun (WGS) entry which is preliminary data.</text>
</comment>
<accession>A0A428K826</accession>
<keyword evidence="1" id="KW-0472">Membrane</keyword>
<protein>
    <recommendedName>
        <fullName evidence="2">Peptidase M56 domain-containing protein</fullName>
    </recommendedName>
</protein>
<dbReference type="AlphaFoldDB" id="A0A428K826"/>
<sequence>MPVLLLYLLQMQGALLLLLAVYYGLLRRLTFHQLNRAYLLAALALAALYPVLDLGWLRPAVAPVAPLPLVFPAWAEATGAAVPAASGPDYGVWLLGAYGLGAFLLLLRLLVQGASLWRLHRASRPVEAAGGRFRAVMGEVSPFSFGRAIYLNPAHHAPAELPVVLLHEQVHIRQAHTLDVLLGHLHRVLAWVSPAAWLWLRATQENLEFIADAAVLRESQLAPKQYQYSLVRLSTLAAGPALATPFSFITLKNRIRMMNSLPSSRRQLLRYAASFALLGLVAVGCATPKQAEMPQPIGAADQKTNPKLDKVTFVLDGKPSTKEEVFGLDPKLIASIHVIKGDKASVGVNMKALRQDFGSKLDDGVLFAFTKAGVNAPAVQQLLVKYNIKLENAAAAQHQKGDTGALYQKLVDGKGLTDAEIGGRLLLINSQPATAQQLRALPAGVVSALSVSNDPIKKYGEAGRNGLIFVLTKDRNKL</sequence>
<reference evidence="3 4" key="1">
    <citation type="submission" date="2018-12" db="EMBL/GenBank/DDBJ databases">
        <authorList>
            <person name="Feng G."/>
            <person name="Zhu H."/>
        </authorList>
    </citation>
    <scope>NUCLEOTIDE SEQUENCE [LARGE SCALE GENOMIC DNA]</scope>
    <source>
        <strain evidence="3 4">LMG 26000</strain>
    </source>
</reference>
<name>A0A428K826_9BACT</name>
<feature type="domain" description="Peptidase M56" evidence="2">
    <location>
        <begin position="155"/>
        <end position="257"/>
    </location>
</feature>